<sequence length="159" mass="17518">MLENKHGSGFEGTCERRHNASVGAKGSRSRASASAKASLASSPRLLPLPSRREPRLPAGSISLRRSPPQRQIPGRPLPSPLFPDRKSWLGWALEGSGGSRGQRMRECKKASLCLYAARCSMAYSQITKQWNNLKITYLFNKKKGVSFSMGHQGHNLQTN</sequence>
<keyword evidence="3" id="KW-1185">Reference proteome</keyword>
<name>A0AA35LAZ9_9SAUR</name>
<feature type="region of interest" description="Disordered" evidence="1">
    <location>
        <begin position="1"/>
        <end position="81"/>
    </location>
</feature>
<dbReference type="AlphaFoldDB" id="A0AA35LAZ9"/>
<organism evidence="2 3">
    <name type="scientific">Podarcis lilfordi</name>
    <name type="common">Lilford's wall lizard</name>
    <dbReference type="NCBI Taxonomy" id="74358"/>
    <lineage>
        <taxon>Eukaryota</taxon>
        <taxon>Metazoa</taxon>
        <taxon>Chordata</taxon>
        <taxon>Craniata</taxon>
        <taxon>Vertebrata</taxon>
        <taxon>Euteleostomi</taxon>
        <taxon>Lepidosauria</taxon>
        <taxon>Squamata</taxon>
        <taxon>Bifurcata</taxon>
        <taxon>Unidentata</taxon>
        <taxon>Episquamata</taxon>
        <taxon>Laterata</taxon>
        <taxon>Lacertibaenia</taxon>
        <taxon>Lacertidae</taxon>
        <taxon>Podarcis</taxon>
    </lineage>
</organism>
<dbReference type="Proteomes" id="UP001178461">
    <property type="component" value="Chromosome 14"/>
</dbReference>
<reference evidence="2" key="1">
    <citation type="submission" date="2022-12" db="EMBL/GenBank/DDBJ databases">
        <authorList>
            <person name="Alioto T."/>
            <person name="Alioto T."/>
            <person name="Gomez Garrido J."/>
        </authorList>
    </citation>
    <scope>NUCLEOTIDE SEQUENCE</scope>
</reference>
<accession>A0AA35LAZ9</accession>
<evidence type="ECO:0000313" key="3">
    <source>
        <dbReference type="Proteomes" id="UP001178461"/>
    </source>
</evidence>
<dbReference type="EMBL" id="OX395139">
    <property type="protein sequence ID" value="CAI5792844.1"/>
    <property type="molecule type" value="Genomic_DNA"/>
</dbReference>
<protein>
    <submittedName>
        <fullName evidence="2">Uncharacterized protein</fullName>
    </submittedName>
</protein>
<proteinExistence type="predicted"/>
<feature type="compositionally biased region" description="Basic and acidic residues" evidence="1">
    <location>
        <begin position="1"/>
        <end position="18"/>
    </location>
</feature>
<evidence type="ECO:0000256" key="1">
    <source>
        <dbReference type="SAM" id="MobiDB-lite"/>
    </source>
</evidence>
<feature type="compositionally biased region" description="Low complexity" evidence="1">
    <location>
        <begin position="29"/>
        <end position="49"/>
    </location>
</feature>
<evidence type="ECO:0000313" key="2">
    <source>
        <dbReference type="EMBL" id="CAI5792844.1"/>
    </source>
</evidence>
<gene>
    <name evidence="2" type="ORF">PODLI_1B029520</name>
</gene>